<organism evidence="2 3">
    <name type="scientific">Rhodopila globiformis</name>
    <name type="common">Rhodopseudomonas globiformis</name>
    <dbReference type="NCBI Taxonomy" id="1071"/>
    <lineage>
        <taxon>Bacteria</taxon>
        <taxon>Pseudomonadati</taxon>
        <taxon>Pseudomonadota</taxon>
        <taxon>Alphaproteobacteria</taxon>
        <taxon>Acetobacterales</taxon>
        <taxon>Acetobacteraceae</taxon>
        <taxon>Rhodopila</taxon>
    </lineage>
</organism>
<proteinExistence type="predicted"/>
<feature type="region of interest" description="Disordered" evidence="1">
    <location>
        <begin position="122"/>
        <end position="194"/>
    </location>
</feature>
<evidence type="ECO:0000256" key="1">
    <source>
        <dbReference type="SAM" id="MobiDB-lite"/>
    </source>
</evidence>
<dbReference type="EMBL" id="NHRY01000040">
    <property type="protein sequence ID" value="PPQ38480.1"/>
    <property type="molecule type" value="Genomic_DNA"/>
</dbReference>
<evidence type="ECO:0000313" key="3">
    <source>
        <dbReference type="Proteomes" id="UP000239724"/>
    </source>
</evidence>
<comment type="caution">
    <text evidence="2">The sequence shown here is derived from an EMBL/GenBank/DDBJ whole genome shotgun (WGS) entry which is preliminary data.</text>
</comment>
<dbReference type="Proteomes" id="UP000239724">
    <property type="component" value="Unassembled WGS sequence"/>
</dbReference>
<dbReference type="RefSeq" id="WP_104517236.1">
    <property type="nucleotide sequence ID" value="NZ_NHRY01000040.1"/>
</dbReference>
<gene>
    <name evidence="2" type="ORF">CCS01_02345</name>
</gene>
<keyword evidence="3" id="KW-1185">Reference proteome</keyword>
<accession>A0A2S6NNA0</accession>
<dbReference type="AlphaFoldDB" id="A0A2S6NNA0"/>
<feature type="compositionally biased region" description="Basic and acidic residues" evidence="1">
    <location>
        <begin position="175"/>
        <end position="194"/>
    </location>
</feature>
<protein>
    <submittedName>
        <fullName evidence="2">Uncharacterized protein</fullName>
    </submittedName>
</protein>
<name>A0A2S6NNA0_RHOGL</name>
<sequence length="194" mass="21304">MPQPDHSPAQPATTDATCAQDDLVEQALFTLTPFFLDGAGGDPARARRAAVELLKAYPINTMLELQLVTEVIAFSQSAMAELRLAKADPEMPEPQRHRLRAGAVALNRAGHRTLKLLEKVYQSRSRDTAAQPQPEPAPPDLTPEQLAMLQAMRERVARAREQMAQTPDAPPAINREQRRAAEQAARREARSTAG</sequence>
<reference evidence="2 3" key="1">
    <citation type="journal article" date="2018" name="Arch. Microbiol.">
        <title>New insights into the metabolic potential of the phototrophic purple bacterium Rhodopila globiformis DSM 161(T) from its draft genome sequence and evidence for a vanadium-dependent nitrogenase.</title>
        <authorList>
            <person name="Imhoff J.F."/>
            <person name="Rahn T."/>
            <person name="Kunzel S."/>
            <person name="Neulinger S.C."/>
        </authorList>
    </citation>
    <scope>NUCLEOTIDE SEQUENCE [LARGE SCALE GENOMIC DNA]</scope>
    <source>
        <strain evidence="2 3">DSM 161</strain>
    </source>
</reference>
<feature type="compositionally biased region" description="Basic and acidic residues" evidence="1">
    <location>
        <begin position="152"/>
        <end position="161"/>
    </location>
</feature>
<evidence type="ECO:0000313" key="2">
    <source>
        <dbReference type="EMBL" id="PPQ38480.1"/>
    </source>
</evidence>